<protein>
    <recommendedName>
        <fullName evidence="3">Pentapeptide repeat-containing protein</fullName>
    </recommendedName>
</protein>
<sequence length="171" mass="18826">MDQDIYSADCSRCFGLCCTALSFERSAQFGHDKMAGQPCQYLQQDFRCRIHERLDDLGYGGCDAFDCLGAGPRASAAFAAENWQRDAAIARKLYARFSQLLKLQEMRQALDTAASLEIPAETHQHRMALLARVSAEADCSANEPTDTGQEVLTEGRAFLRSLANILANSPP</sequence>
<keyword evidence="2" id="KW-1185">Reference proteome</keyword>
<evidence type="ECO:0008006" key="3">
    <source>
        <dbReference type="Google" id="ProtNLM"/>
    </source>
</evidence>
<accession>A0A7W6IMU6</accession>
<comment type="caution">
    <text evidence="1">The sequence shown here is derived from an EMBL/GenBank/DDBJ whole genome shotgun (WGS) entry which is preliminary data.</text>
</comment>
<dbReference type="Proteomes" id="UP000547011">
    <property type="component" value="Unassembled WGS sequence"/>
</dbReference>
<dbReference type="RefSeq" id="WP_183311242.1">
    <property type="nucleotide sequence ID" value="NZ_JACIEW010000005.1"/>
</dbReference>
<organism evidence="1 2">
    <name type="scientific">Devosia subaequoris</name>
    <dbReference type="NCBI Taxonomy" id="395930"/>
    <lineage>
        <taxon>Bacteria</taxon>
        <taxon>Pseudomonadati</taxon>
        <taxon>Pseudomonadota</taxon>
        <taxon>Alphaproteobacteria</taxon>
        <taxon>Hyphomicrobiales</taxon>
        <taxon>Devosiaceae</taxon>
        <taxon>Devosia</taxon>
    </lineage>
</organism>
<dbReference type="EMBL" id="JACIEW010000005">
    <property type="protein sequence ID" value="MBB4052520.1"/>
    <property type="molecule type" value="Genomic_DNA"/>
</dbReference>
<reference evidence="1 2" key="1">
    <citation type="submission" date="2020-08" db="EMBL/GenBank/DDBJ databases">
        <title>Genomic Encyclopedia of Type Strains, Phase IV (KMG-IV): sequencing the most valuable type-strain genomes for metagenomic binning, comparative biology and taxonomic classification.</title>
        <authorList>
            <person name="Goeker M."/>
        </authorList>
    </citation>
    <scope>NUCLEOTIDE SEQUENCE [LARGE SCALE GENOMIC DNA]</scope>
    <source>
        <strain evidence="1 2">DSM 23447</strain>
    </source>
</reference>
<evidence type="ECO:0000313" key="1">
    <source>
        <dbReference type="EMBL" id="MBB4052520.1"/>
    </source>
</evidence>
<name>A0A7W6IMU6_9HYPH</name>
<proteinExistence type="predicted"/>
<gene>
    <name evidence="1" type="ORF">GGR20_002168</name>
</gene>
<evidence type="ECO:0000313" key="2">
    <source>
        <dbReference type="Proteomes" id="UP000547011"/>
    </source>
</evidence>
<dbReference type="AlphaFoldDB" id="A0A7W6IMU6"/>